<dbReference type="InterPro" id="IPR052796">
    <property type="entry name" value="Nod_factor_sulfotransferase"/>
</dbReference>
<sequence length="179" mass="20600">MNKEVHPTTVIILKYIFIQIIDEITNSSLVGFLFTVMGFGIHNCNLWLEQISIPLNPKDKLIKDITKATCYIHDISSQEPLRINMSTIQATFDTVYALEWVSSAAKNDCVAAVGLKWMLNQASGISFPFYSRSLEYFKSSHHLVLYYEELMKNRKSCFRKLVSHQVRVHIKPVSEQINN</sequence>
<reference evidence="1" key="1">
    <citation type="journal article" date="2023" name="Plant Biotechnol. J.">
        <title>Chromosome-level wild Hevea brasiliensis genome provides new tools for genomic-assisted breeding and valuable loci to elevate rubber yield.</title>
        <authorList>
            <person name="Cheng H."/>
            <person name="Song X."/>
            <person name="Hu Y."/>
            <person name="Wu T."/>
            <person name="Yang Q."/>
            <person name="An Z."/>
            <person name="Feng S."/>
            <person name="Deng Z."/>
            <person name="Wu W."/>
            <person name="Zeng X."/>
            <person name="Tu M."/>
            <person name="Wang X."/>
            <person name="Huang H."/>
        </authorList>
    </citation>
    <scope>NUCLEOTIDE SEQUENCE</scope>
    <source>
        <strain evidence="1">MT/VB/25A 57/8</strain>
    </source>
</reference>
<name>A0ABQ9MHX0_HEVBR</name>
<organism evidence="1 2">
    <name type="scientific">Hevea brasiliensis</name>
    <name type="common">Para rubber tree</name>
    <name type="synonym">Siphonia brasiliensis</name>
    <dbReference type="NCBI Taxonomy" id="3981"/>
    <lineage>
        <taxon>Eukaryota</taxon>
        <taxon>Viridiplantae</taxon>
        <taxon>Streptophyta</taxon>
        <taxon>Embryophyta</taxon>
        <taxon>Tracheophyta</taxon>
        <taxon>Spermatophyta</taxon>
        <taxon>Magnoliopsida</taxon>
        <taxon>eudicotyledons</taxon>
        <taxon>Gunneridae</taxon>
        <taxon>Pentapetalae</taxon>
        <taxon>rosids</taxon>
        <taxon>fabids</taxon>
        <taxon>Malpighiales</taxon>
        <taxon>Euphorbiaceae</taxon>
        <taxon>Crotonoideae</taxon>
        <taxon>Micrandreae</taxon>
        <taxon>Hevea</taxon>
    </lineage>
</organism>
<dbReference type="EMBL" id="JARPOI010000006">
    <property type="protein sequence ID" value="KAJ9179523.1"/>
    <property type="molecule type" value="Genomic_DNA"/>
</dbReference>
<keyword evidence="2" id="KW-1185">Reference proteome</keyword>
<evidence type="ECO:0000313" key="1">
    <source>
        <dbReference type="EMBL" id="KAJ9179523.1"/>
    </source>
</evidence>
<proteinExistence type="predicted"/>
<protein>
    <recommendedName>
        <fullName evidence="3">START domain-containing protein</fullName>
    </recommendedName>
</protein>
<dbReference type="PANTHER" id="PTHR32175">
    <property type="entry name" value="PROTEIN, PUTATIVE, EXPRESSED-RELATED"/>
    <property type="match status" value="1"/>
</dbReference>
<accession>A0ABQ9MHX0</accession>
<dbReference type="PANTHER" id="PTHR32175:SF26">
    <property type="entry name" value="PROTEIN, PUTATIVE, EXPRESSED-RELATED"/>
    <property type="match status" value="1"/>
</dbReference>
<evidence type="ECO:0008006" key="3">
    <source>
        <dbReference type="Google" id="ProtNLM"/>
    </source>
</evidence>
<comment type="caution">
    <text evidence="1">The sequence shown here is derived from an EMBL/GenBank/DDBJ whole genome shotgun (WGS) entry which is preliminary data.</text>
</comment>
<evidence type="ECO:0000313" key="2">
    <source>
        <dbReference type="Proteomes" id="UP001174677"/>
    </source>
</evidence>
<dbReference type="Proteomes" id="UP001174677">
    <property type="component" value="Chromosome 6"/>
</dbReference>
<gene>
    <name evidence="1" type="ORF">P3X46_011302</name>
</gene>